<dbReference type="GO" id="GO:0017171">
    <property type="term" value="F:serine hydrolase activity"/>
    <property type="evidence" value="ECO:0007669"/>
    <property type="project" value="TreeGrafter"/>
</dbReference>
<dbReference type="AlphaFoldDB" id="A0A933KXH1"/>
<accession>A0A933KXH1</accession>
<evidence type="ECO:0000259" key="1">
    <source>
        <dbReference type="Pfam" id="PF00561"/>
    </source>
</evidence>
<dbReference type="Proteomes" id="UP000782610">
    <property type="component" value="Unassembled WGS sequence"/>
</dbReference>
<protein>
    <submittedName>
        <fullName evidence="2">Alpha/beta hydrolase</fullName>
    </submittedName>
</protein>
<evidence type="ECO:0000313" key="2">
    <source>
        <dbReference type="EMBL" id="MBI4920439.1"/>
    </source>
</evidence>
<evidence type="ECO:0000313" key="3">
    <source>
        <dbReference type="Proteomes" id="UP000782610"/>
    </source>
</evidence>
<organism evidence="2 3">
    <name type="scientific">Devosia nanyangense</name>
    <dbReference type="NCBI Taxonomy" id="1228055"/>
    <lineage>
        <taxon>Bacteria</taxon>
        <taxon>Pseudomonadati</taxon>
        <taxon>Pseudomonadota</taxon>
        <taxon>Alphaproteobacteria</taxon>
        <taxon>Hyphomicrobiales</taxon>
        <taxon>Devosiaceae</taxon>
        <taxon>Devosia</taxon>
    </lineage>
</organism>
<dbReference type="InterPro" id="IPR029058">
    <property type="entry name" value="AB_hydrolase_fold"/>
</dbReference>
<dbReference type="InterPro" id="IPR000073">
    <property type="entry name" value="AB_hydrolase_1"/>
</dbReference>
<feature type="domain" description="AB hydrolase-1" evidence="1">
    <location>
        <begin position="26"/>
        <end position="170"/>
    </location>
</feature>
<dbReference type="Gene3D" id="3.40.50.1820">
    <property type="entry name" value="alpha/beta hydrolase"/>
    <property type="match status" value="1"/>
</dbReference>
<dbReference type="SUPFAM" id="SSF53474">
    <property type="entry name" value="alpha/beta-Hydrolases"/>
    <property type="match status" value="1"/>
</dbReference>
<dbReference type="PANTHER" id="PTHR46331:SF2">
    <property type="entry name" value="VALACYCLOVIR HYDROLASE"/>
    <property type="match status" value="1"/>
</dbReference>
<comment type="caution">
    <text evidence="2">The sequence shown here is derived from an EMBL/GenBank/DDBJ whole genome shotgun (WGS) entry which is preliminary data.</text>
</comment>
<reference evidence="2" key="1">
    <citation type="submission" date="2020-07" db="EMBL/GenBank/DDBJ databases">
        <title>Huge and variable diversity of episymbiotic CPR bacteria and DPANN archaea in groundwater ecosystems.</title>
        <authorList>
            <person name="He C.Y."/>
            <person name="Keren R."/>
            <person name="Whittaker M."/>
            <person name="Farag I.F."/>
            <person name="Doudna J."/>
            <person name="Cate J.H.D."/>
            <person name="Banfield J.F."/>
        </authorList>
    </citation>
    <scope>NUCLEOTIDE SEQUENCE</scope>
    <source>
        <strain evidence="2">NC_groundwater_1586_Pr3_B-0.1um_66_15</strain>
    </source>
</reference>
<keyword evidence="2" id="KW-0378">Hydrolase</keyword>
<name>A0A933KXH1_9HYPH</name>
<dbReference type="PRINTS" id="PR00111">
    <property type="entry name" value="ABHYDROLASE"/>
</dbReference>
<gene>
    <name evidence="2" type="ORF">HY834_01720</name>
</gene>
<dbReference type="PANTHER" id="PTHR46331">
    <property type="entry name" value="VALACYCLOVIR HYDROLASE"/>
    <property type="match status" value="1"/>
</dbReference>
<proteinExistence type="predicted"/>
<dbReference type="Pfam" id="PF00561">
    <property type="entry name" value="Abhydrolase_1"/>
    <property type="match status" value="1"/>
</dbReference>
<sequence>MTTRPASGYAPVNGVEIYYELHGSGKPLVLLHGGFGAIEMFGPVLAALVEGRQVIGVDLQGHGRTLPFDRPMTFENMANDVAELIRWLGYDKADVMGYSMGGATALRLAIDHPEIVGKLILTSVPPSFAGWHDYNQQGMKGMAAAPEMAVEPMKQTPMYQMYAQLMPDAEANWPKTIAQTANLVGKEFDWSASVSGMAMPTMIVVGDWDAVRISAASSFFELLGGGKQDGGWDGSGMNKNRFAVIPGATHYTIFTDPRLATIAAGFLDA</sequence>
<dbReference type="EMBL" id="JACRAF010000005">
    <property type="protein sequence ID" value="MBI4920439.1"/>
    <property type="molecule type" value="Genomic_DNA"/>
</dbReference>